<evidence type="ECO:0000313" key="2">
    <source>
        <dbReference type="Proteomes" id="UP000238479"/>
    </source>
</evidence>
<evidence type="ECO:0000313" key="1">
    <source>
        <dbReference type="EMBL" id="PRQ16351.1"/>
    </source>
</evidence>
<dbReference type="Gramene" id="PRQ16351">
    <property type="protein sequence ID" value="PRQ16351"/>
    <property type="gene ID" value="RchiOBHm_Chr7g0183281"/>
</dbReference>
<proteinExistence type="predicted"/>
<protein>
    <submittedName>
        <fullName evidence="1">Uncharacterized protein</fullName>
    </submittedName>
</protein>
<organism evidence="1 2">
    <name type="scientific">Rosa chinensis</name>
    <name type="common">China rose</name>
    <dbReference type="NCBI Taxonomy" id="74649"/>
    <lineage>
        <taxon>Eukaryota</taxon>
        <taxon>Viridiplantae</taxon>
        <taxon>Streptophyta</taxon>
        <taxon>Embryophyta</taxon>
        <taxon>Tracheophyta</taxon>
        <taxon>Spermatophyta</taxon>
        <taxon>Magnoliopsida</taxon>
        <taxon>eudicotyledons</taxon>
        <taxon>Gunneridae</taxon>
        <taxon>Pentapetalae</taxon>
        <taxon>rosids</taxon>
        <taxon>fabids</taxon>
        <taxon>Rosales</taxon>
        <taxon>Rosaceae</taxon>
        <taxon>Rosoideae</taxon>
        <taxon>Rosoideae incertae sedis</taxon>
        <taxon>Rosa</taxon>
    </lineage>
</organism>
<sequence length="83" mass="9833">MEEWFRFSPESPPTQLGNHGIRDCRLWWRRRMVMIGFLHMWFLEYCSSQLKQRFLARRSRCSNGDRMKVSSGGGVWELCGGCS</sequence>
<dbReference type="AlphaFoldDB" id="A0A2P6P375"/>
<reference evidence="1 2" key="1">
    <citation type="journal article" date="2018" name="Nat. Genet.">
        <title>The Rosa genome provides new insights in the design of modern roses.</title>
        <authorList>
            <person name="Bendahmane M."/>
        </authorList>
    </citation>
    <scope>NUCLEOTIDE SEQUENCE [LARGE SCALE GENOMIC DNA]</scope>
    <source>
        <strain evidence="2">cv. Old Blush</strain>
    </source>
</reference>
<dbReference type="EMBL" id="PDCK01000045">
    <property type="protein sequence ID" value="PRQ16351.1"/>
    <property type="molecule type" value="Genomic_DNA"/>
</dbReference>
<gene>
    <name evidence="1" type="ORF">RchiOBHm_Chr7g0183281</name>
</gene>
<accession>A0A2P6P375</accession>
<dbReference type="Proteomes" id="UP000238479">
    <property type="component" value="Chromosome 7"/>
</dbReference>
<name>A0A2P6P375_ROSCH</name>
<comment type="caution">
    <text evidence="1">The sequence shown here is derived from an EMBL/GenBank/DDBJ whole genome shotgun (WGS) entry which is preliminary data.</text>
</comment>
<keyword evidence="2" id="KW-1185">Reference proteome</keyword>